<evidence type="ECO:0000313" key="5">
    <source>
        <dbReference type="Proteomes" id="UP000284657"/>
    </source>
</evidence>
<evidence type="ECO:0000313" key="4">
    <source>
        <dbReference type="Proteomes" id="UP000277300"/>
    </source>
</evidence>
<name>A0A3F2RNZ5_9STRA</name>
<comment type="caution">
    <text evidence="3">The sequence shown here is derived from an EMBL/GenBank/DDBJ whole genome shotgun (WGS) entry which is preliminary data.</text>
</comment>
<evidence type="ECO:0000256" key="1">
    <source>
        <dbReference type="SAM" id="MobiDB-lite"/>
    </source>
</evidence>
<reference evidence="4 5" key="1">
    <citation type="submission" date="2018-07" db="EMBL/GenBank/DDBJ databases">
        <title>Genome sequencing of oomycete isolates from Chile give support for New Zealand origin for Phytophthora kernoviae and make available the first Nothophytophthora sp. genome.</title>
        <authorList>
            <person name="Studholme D.J."/>
            <person name="Sanfuentes E."/>
            <person name="Panda P."/>
            <person name="Hill R."/>
            <person name="Sambles C."/>
            <person name="Grant M."/>
            <person name="Williams N.M."/>
            <person name="Mcdougal R.L."/>
        </authorList>
    </citation>
    <scope>NUCLEOTIDE SEQUENCE [LARGE SCALE GENOMIC DNA]</scope>
    <source>
        <strain evidence="3">Chile6</strain>
        <strain evidence="2">Chile7</strain>
    </source>
</reference>
<dbReference type="EMBL" id="MBDO02000157">
    <property type="protein sequence ID" value="RLN61437.1"/>
    <property type="molecule type" value="Genomic_DNA"/>
</dbReference>
<proteinExistence type="predicted"/>
<dbReference type="Gene3D" id="3.30.530.20">
    <property type="match status" value="1"/>
</dbReference>
<dbReference type="OrthoDB" id="57932at2759"/>
<dbReference type="Proteomes" id="UP000284657">
    <property type="component" value="Unassembled WGS sequence"/>
</dbReference>
<dbReference type="PANTHER" id="PTHR13510">
    <property type="entry name" value="FYVE-FINGER-CONTAINING RAB5 EFFECTOR PROTEIN RABENOSYN-5-RELATED"/>
    <property type="match status" value="1"/>
</dbReference>
<dbReference type="SUPFAM" id="SSF55961">
    <property type="entry name" value="Bet v1-like"/>
    <property type="match status" value="1"/>
</dbReference>
<dbReference type="PANTHER" id="PTHR13510:SF44">
    <property type="entry name" value="RABENOSYN-5"/>
    <property type="match status" value="1"/>
</dbReference>
<evidence type="ECO:0000313" key="2">
    <source>
        <dbReference type="EMBL" id="RLN56245.1"/>
    </source>
</evidence>
<protein>
    <recommendedName>
        <fullName evidence="6">FYVE-type domain-containing protein</fullName>
    </recommendedName>
</protein>
<gene>
    <name evidence="2" type="ORF">BBJ29_002588</name>
    <name evidence="3" type="ORF">BBP00_00005431</name>
</gene>
<dbReference type="Proteomes" id="UP000277300">
    <property type="component" value="Unassembled WGS sequence"/>
</dbReference>
<evidence type="ECO:0000313" key="3">
    <source>
        <dbReference type="EMBL" id="RLN61437.1"/>
    </source>
</evidence>
<dbReference type="InterPro" id="IPR023393">
    <property type="entry name" value="START-like_dom_sf"/>
</dbReference>
<feature type="compositionally biased region" description="Polar residues" evidence="1">
    <location>
        <begin position="126"/>
        <end position="140"/>
    </location>
</feature>
<accession>A0A3F2RNZ5</accession>
<dbReference type="InterPro" id="IPR052727">
    <property type="entry name" value="Rab4/Rab5_effector"/>
</dbReference>
<evidence type="ECO:0008006" key="6">
    <source>
        <dbReference type="Google" id="ProtNLM"/>
    </source>
</evidence>
<feature type="compositionally biased region" description="Acidic residues" evidence="1">
    <location>
        <begin position="111"/>
        <end position="120"/>
    </location>
</feature>
<dbReference type="AlphaFoldDB" id="A0A3F2RNZ5"/>
<organism evidence="3 4">
    <name type="scientific">Phytophthora kernoviae</name>
    <dbReference type="NCBI Taxonomy" id="325452"/>
    <lineage>
        <taxon>Eukaryota</taxon>
        <taxon>Sar</taxon>
        <taxon>Stramenopiles</taxon>
        <taxon>Oomycota</taxon>
        <taxon>Peronosporomycetes</taxon>
        <taxon>Peronosporales</taxon>
        <taxon>Peronosporaceae</taxon>
        <taxon>Phytophthora</taxon>
    </lineage>
</organism>
<dbReference type="EMBL" id="MBAD02001283">
    <property type="protein sequence ID" value="RLN56245.1"/>
    <property type="molecule type" value="Genomic_DNA"/>
</dbReference>
<sequence>MVYTAADGVIPEQLSLSKEKQHSLTDTADRVVAETLRAYEHFIANNRQVDTRLWKRVRSREKVHVFRTRRSGSKHQVNEKDPSRPRLLSNNTVEQEQRDAIAAGRPHGFTPDEDDVDEATVETSTSGLSQNTHSSSSDCGSFTVFPEESVLERVKPSHVPLIAAIGNIEGTVEDVAYGGLAHTNEAWHERFLYVKNDGFDGRKVLASMKLPSEEDPFNFVGIKWATRDMGPLLSRRDLVFIESSGMAFDSDGERIYYSLAHSVDLSEVPVLPDRLDVVRLTLSICYIMRQINDTQIEVYARGFADMGGNMPEVIGISVFSQGIVDVVGIAEASYLKKLSWLMARRRVSDASAMQQTKGCGVCGKSLRTLTSFLKSGCSCAICRQSICQKCTVQKTLTLDAKEEIQRQLSFCVSCVLEARQMSAWDVATTQLQLRRRPERIAITSSAYTRQPIKGRTIVTAPNIGAQANCLKKLVATSRLPGRDGFFTAPNWVSHND</sequence>
<feature type="region of interest" description="Disordered" evidence="1">
    <location>
        <begin position="65"/>
        <end position="140"/>
    </location>
</feature>